<dbReference type="InterPro" id="IPR011006">
    <property type="entry name" value="CheY-like_superfamily"/>
</dbReference>
<reference evidence="4 5" key="1">
    <citation type="submission" date="2024-09" db="EMBL/GenBank/DDBJ databases">
        <authorList>
            <person name="Sun Q."/>
            <person name="Mori K."/>
        </authorList>
    </citation>
    <scope>NUCLEOTIDE SEQUENCE [LARGE SCALE GENOMIC DNA]</scope>
    <source>
        <strain evidence="4 5">NCAIM B.02529</strain>
    </source>
</reference>
<evidence type="ECO:0000313" key="4">
    <source>
        <dbReference type="EMBL" id="MFC0525469.1"/>
    </source>
</evidence>
<proteinExistence type="predicted"/>
<dbReference type="SMART" id="SM00448">
    <property type="entry name" value="REC"/>
    <property type="match status" value="1"/>
</dbReference>
<dbReference type="EMBL" id="JBHLTP010000013">
    <property type="protein sequence ID" value="MFC0525469.1"/>
    <property type="molecule type" value="Genomic_DNA"/>
</dbReference>
<dbReference type="Pfam" id="PF00072">
    <property type="entry name" value="Response_reg"/>
    <property type="match status" value="1"/>
</dbReference>
<evidence type="ECO:0000259" key="3">
    <source>
        <dbReference type="PROSITE" id="PS50110"/>
    </source>
</evidence>
<gene>
    <name evidence="4" type="ORF">ACFFGV_17940</name>
</gene>
<organism evidence="4 5">
    <name type="scientific">Pontibacillus salicampi</name>
    <dbReference type="NCBI Taxonomy" id="1449801"/>
    <lineage>
        <taxon>Bacteria</taxon>
        <taxon>Bacillati</taxon>
        <taxon>Bacillota</taxon>
        <taxon>Bacilli</taxon>
        <taxon>Bacillales</taxon>
        <taxon>Bacillaceae</taxon>
        <taxon>Pontibacillus</taxon>
    </lineage>
</organism>
<dbReference type="SUPFAM" id="SSF52172">
    <property type="entry name" value="CheY-like"/>
    <property type="match status" value="1"/>
</dbReference>
<protein>
    <submittedName>
        <fullName evidence="4">Response regulator</fullName>
    </submittedName>
</protein>
<feature type="domain" description="Response regulatory" evidence="3">
    <location>
        <begin position="3"/>
        <end position="119"/>
    </location>
</feature>
<keyword evidence="5" id="KW-1185">Reference proteome</keyword>
<dbReference type="InterPro" id="IPR050595">
    <property type="entry name" value="Bact_response_regulator"/>
</dbReference>
<sequence length="121" mass="14034">MKRILLADDEEVLRMLIVDTLEEEGYEIVEAEDGYEALEWLRKDTFDLVILDNMMPGKTGIEVARDIQSLPHRDDFDILMLTAKHQQKDIDESKQAGIQYYMGKPFSPMKLMEVVEEILNA</sequence>
<name>A0ABV6LT04_9BACI</name>
<evidence type="ECO:0000256" key="1">
    <source>
        <dbReference type="ARBA" id="ARBA00022553"/>
    </source>
</evidence>
<feature type="modified residue" description="4-aspartylphosphate" evidence="2">
    <location>
        <position position="52"/>
    </location>
</feature>
<evidence type="ECO:0000256" key="2">
    <source>
        <dbReference type="PROSITE-ProRule" id="PRU00169"/>
    </source>
</evidence>
<dbReference type="PROSITE" id="PS50110">
    <property type="entry name" value="RESPONSE_REGULATORY"/>
    <property type="match status" value="1"/>
</dbReference>
<dbReference type="PANTHER" id="PTHR44591">
    <property type="entry name" value="STRESS RESPONSE REGULATOR PROTEIN 1"/>
    <property type="match status" value="1"/>
</dbReference>
<dbReference type="RefSeq" id="WP_377350780.1">
    <property type="nucleotide sequence ID" value="NZ_JBHLTP010000013.1"/>
</dbReference>
<comment type="caution">
    <text evidence="4">The sequence shown here is derived from an EMBL/GenBank/DDBJ whole genome shotgun (WGS) entry which is preliminary data.</text>
</comment>
<dbReference type="Proteomes" id="UP001589836">
    <property type="component" value="Unassembled WGS sequence"/>
</dbReference>
<dbReference type="Gene3D" id="3.40.50.2300">
    <property type="match status" value="1"/>
</dbReference>
<dbReference type="PANTHER" id="PTHR44591:SF3">
    <property type="entry name" value="RESPONSE REGULATORY DOMAIN-CONTAINING PROTEIN"/>
    <property type="match status" value="1"/>
</dbReference>
<evidence type="ECO:0000313" key="5">
    <source>
        <dbReference type="Proteomes" id="UP001589836"/>
    </source>
</evidence>
<dbReference type="InterPro" id="IPR001789">
    <property type="entry name" value="Sig_transdc_resp-reg_receiver"/>
</dbReference>
<accession>A0ABV6LT04</accession>
<keyword evidence="1 2" id="KW-0597">Phosphoprotein</keyword>